<dbReference type="Proteomes" id="UP000800036">
    <property type="component" value="Unassembled WGS sequence"/>
</dbReference>
<evidence type="ECO:0000313" key="1">
    <source>
        <dbReference type="EMBL" id="KAF1970642.1"/>
    </source>
</evidence>
<dbReference type="EMBL" id="ML976699">
    <property type="protein sequence ID" value="KAF1970642.1"/>
    <property type="molecule type" value="Genomic_DNA"/>
</dbReference>
<protein>
    <submittedName>
        <fullName evidence="1">Uncharacterized protein</fullName>
    </submittedName>
</protein>
<proteinExistence type="predicted"/>
<gene>
    <name evidence="1" type="ORF">BU23DRAFT_205845</name>
</gene>
<keyword evidence="2" id="KW-1185">Reference proteome</keyword>
<dbReference type="AlphaFoldDB" id="A0A6A5V3L4"/>
<organism evidence="1 2">
    <name type="scientific">Bimuria novae-zelandiae CBS 107.79</name>
    <dbReference type="NCBI Taxonomy" id="1447943"/>
    <lineage>
        <taxon>Eukaryota</taxon>
        <taxon>Fungi</taxon>
        <taxon>Dikarya</taxon>
        <taxon>Ascomycota</taxon>
        <taxon>Pezizomycotina</taxon>
        <taxon>Dothideomycetes</taxon>
        <taxon>Pleosporomycetidae</taxon>
        <taxon>Pleosporales</taxon>
        <taxon>Massarineae</taxon>
        <taxon>Didymosphaeriaceae</taxon>
        <taxon>Bimuria</taxon>
    </lineage>
</organism>
<accession>A0A6A5V3L4</accession>
<reference evidence="1" key="1">
    <citation type="journal article" date="2020" name="Stud. Mycol.">
        <title>101 Dothideomycetes genomes: a test case for predicting lifestyles and emergence of pathogens.</title>
        <authorList>
            <person name="Haridas S."/>
            <person name="Albert R."/>
            <person name="Binder M."/>
            <person name="Bloem J."/>
            <person name="Labutti K."/>
            <person name="Salamov A."/>
            <person name="Andreopoulos B."/>
            <person name="Baker S."/>
            <person name="Barry K."/>
            <person name="Bills G."/>
            <person name="Bluhm B."/>
            <person name="Cannon C."/>
            <person name="Castanera R."/>
            <person name="Culley D."/>
            <person name="Daum C."/>
            <person name="Ezra D."/>
            <person name="Gonzalez J."/>
            <person name="Henrissat B."/>
            <person name="Kuo A."/>
            <person name="Liang C."/>
            <person name="Lipzen A."/>
            <person name="Lutzoni F."/>
            <person name="Magnuson J."/>
            <person name="Mondo S."/>
            <person name="Nolan M."/>
            <person name="Ohm R."/>
            <person name="Pangilinan J."/>
            <person name="Park H.-J."/>
            <person name="Ramirez L."/>
            <person name="Alfaro M."/>
            <person name="Sun H."/>
            <person name="Tritt A."/>
            <person name="Yoshinaga Y."/>
            <person name="Zwiers L.-H."/>
            <person name="Turgeon B."/>
            <person name="Goodwin S."/>
            <person name="Spatafora J."/>
            <person name="Crous P."/>
            <person name="Grigoriev I."/>
        </authorList>
    </citation>
    <scope>NUCLEOTIDE SEQUENCE</scope>
    <source>
        <strain evidence="1">CBS 107.79</strain>
    </source>
</reference>
<name>A0A6A5V3L4_9PLEO</name>
<evidence type="ECO:0000313" key="2">
    <source>
        <dbReference type="Proteomes" id="UP000800036"/>
    </source>
</evidence>
<sequence>MTCPCHALARFLSPEFLWYQALDLTARRQCRNLPVTVMRTRSTFLICRPSVFPSAGGTAQPRTQSFQSRRNMVRNTWIWSSPQTSFRETERVALHLCFFLVQHYMQDAPASFSSPPVFLETLRSVATIAARPCRSPAEPRDVEAHHSLIG</sequence>